<dbReference type="STRING" id="133412.A0A1R1X342"/>
<sequence length="67" mass="7492">MYGVFTGKFWAFDSFSGGPFKNAFVDDKVWLGEVGVLGTGFSFHPFVLIYAISGVLMISRRLRIPKI</sequence>
<reference evidence="2 3" key="1">
    <citation type="submission" date="2017-01" db="EMBL/GenBank/DDBJ databases">
        <authorList>
            <person name="Mah S.A."/>
            <person name="Swanson W.J."/>
            <person name="Moy G.W."/>
            <person name="Vacquier V.D."/>
        </authorList>
    </citation>
    <scope>NUCLEOTIDE SEQUENCE [LARGE SCALE GENOMIC DNA]</scope>
    <source>
        <strain evidence="2 3">GSMNP</strain>
    </source>
</reference>
<accession>A0A1R1X342</accession>
<feature type="transmembrane region" description="Helical" evidence="1">
    <location>
        <begin position="34"/>
        <end position="58"/>
    </location>
</feature>
<dbReference type="AlphaFoldDB" id="A0A1R1X342"/>
<keyword evidence="1" id="KW-1133">Transmembrane helix</keyword>
<dbReference type="Proteomes" id="UP000187283">
    <property type="component" value="Unassembled WGS sequence"/>
</dbReference>
<evidence type="ECO:0000256" key="1">
    <source>
        <dbReference type="SAM" id="Phobius"/>
    </source>
</evidence>
<keyword evidence="3" id="KW-1185">Reference proteome</keyword>
<evidence type="ECO:0000313" key="3">
    <source>
        <dbReference type="Proteomes" id="UP000187283"/>
    </source>
</evidence>
<dbReference type="OrthoDB" id="448573at2759"/>
<comment type="caution">
    <text evidence="2">The sequence shown here is derived from an EMBL/GenBank/DDBJ whole genome shotgun (WGS) entry which is preliminary data.</text>
</comment>
<keyword evidence="1" id="KW-0472">Membrane</keyword>
<keyword evidence="1" id="KW-0812">Transmembrane</keyword>
<gene>
    <name evidence="2" type="ORF">AYI70_g11174</name>
</gene>
<name>A0A1R1X342_9FUNG</name>
<protein>
    <submittedName>
        <fullName evidence="2">Uncharacterized protein</fullName>
    </submittedName>
</protein>
<organism evidence="2 3">
    <name type="scientific">Smittium culicis</name>
    <dbReference type="NCBI Taxonomy" id="133412"/>
    <lineage>
        <taxon>Eukaryota</taxon>
        <taxon>Fungi</taxon>
        <taxon>Fungi incertae sedis</taxon>
        <taxon>Zoopagomycota</taxon>
        <taxon>Kickxellomycotina</taxon>
        <taxon>Harpellomycetes</taxon>
        <taxon>Harpellales</taxon>
        <taxon>Legeriomycetaceae</taxon>
        <taxon>Smittium</taxon>
    </lineage>
</organism>
<dbReference type="EMBL" id="LSSN01005602">
    <property type="protein sequence ID" value="OMJ09017.1"/>
    <property type="molecule type" value="Genomic_DNA"/>
</dbReference>
<evidence type="ECO:0000313" key="2">
    <source>
        <dbReference type="EMBL" id="OMJ09017.1"/>
    </source>
</evidence>
<proteinExistence type="predicted"/>